<evidence type="ECO:0000313" key="2">
    <source>
        <dbReference type="Proteomes" id="UP000076078"/>
    </source>
</evidence>
<reference evidence="1 2" key="1">
    <citation type="submission" date="2015-12" db="EMBL/GenBank/DDBJ databases">
        <title>Dictyostelia acquired genes for synthesis and detection of signals that induce cell-type specialization by lateral gene transfer from prokaryotes.</title>
        <authorList>
            <person name="Gloeckner G."/>
            <person name="Schaap P."/>
        </authorList>
    </citation>
    <scope>NUCLEOTIDE SEQUENCE [LARGE SCALE GENOMIC DNA]</scope>
    <source>
        <strain evidence="1 2">TK</strain>
    </source>
</reference>
<sequence length="1065" mass="126298">MFYKTSPNIPKNDMINLIQNVYPDYQLVNLENINSKLSEYFTDIFQYHQFLDHFFKWIDDDNVDLDVALKWSFCTLVIEYIIGSKDHIVIQDRFEPWLTSKGTSKRDKQKLTLIAIQSLPKSLIYNFYKNGWFIRLFQCDDQKGINNIIAAMIILFATSRDDKDTLLYDHSLFPLTLISEAMNNRKIEMVPRFYTFITLINKNLYPKEKDFSEFDIESKSRIPMNVGFVRALIDVALTDDIEKAQDLQIEFFIRFICLNTFQNLKNEDIKELREEYLSLLPYIFKYNQISKQKQNQMFSYRRYYNGHLLRYSNNLGKSNLTEYKHYFSVDFIEKEAMEYFNNWTLKITTNSTRDLLNAMGTLNSIGLDSNVIKVNLKSIYGKLVKAIQVTRHQELLKQLCQTLEGLITLYKVFPSSLSNQTLDYLFNTGTLWISSKDVIDPKKQPMFDLFTAVICTDLDTTMERFGEIFGFIVDGDYFGTRLNILAHMLFTLDDRFKNLENFDEYYQELISLRKKLKTSIFFTPLCSILIQFNQDKTILQELVNLADNLSGHTKESYRVLILLFKSLDSDEKYLKLFSNALHMEFDRAGLLHIEKMFHVIYETITEAREVRYLFIEISKFLNIPAYRVNRFYSILPVIKYYYDVHQEIVEQFLNEFLSSLLVESYHTIETIKIYNTIKRFINIDDRVWSLVNNPVLVHYIEVFSQLVLSLVDVIGFYRKYIEQLPSKELMELHSSIFYSHVSYLNGTVCEYPDIHETFLEKCLGGFKFHEQAIEGLYKFIDFFKDYKSTSTQSFESIQEKMINLFKNQSDQRKRLLLKYIKNIGESLENGVLKVLFDEGVTGYHFQHTEADIEFNQTSLIIQNTIIHYILSHLFKSIPKASEILRYARVSKTFFKESQKLCKYYPIKKKLNYKFRYDTDKSLLKHGVYHLKYSSLSHFEGNDRIEKFYQLSSLEITNNFQYLVNRELNNLNQLVIVKITDWKALNISAIENLLKHCYYIQSFELEIFDHANIVPLVKVLLHQNQSLKHVIISIKRIEYYNQNFRALSQMLHDYKTLHNHCTYKIN</sequence>
<evidence type="ECO:0000313" key="1">
    <source>
        <dbReference type="EMBL" id="KYQ89861.1"/>
    </source>
</evidence>
<gene>
    <name evidence="1" type="ORF">DLAC_09836</name>
</gene>
<name>A0A151Z7C3_TIELA</name>
<dbReference type="EMBL" id="LODT01000039">
    <property type="protein sequence ID" value="KYQ89861.1"/>
    <property type="molecule type" value="Genomic_DNA"/>
</dbReference>
<accession>A0A151Z7C3</accession>
<dbReference type="InParanoid" id="A0A151Z7C3"/>
<comment type="caution">
    <text evidence="1">The sequence shown here is derived from an EMBL/GenBank/DDBJ whole genome shotgun (WGS) entry which is preliminary data.</text>
</comment>
<organism evidence="1 2">
    <name type="scientific">Tieghemostelium lacteum</name>
    <name type="common">Slime mold</name>
    <name type="synonym">Dictyostelium lacteum</name>
    <dbReference type="NCBI Taxonomy" id="361077"/>
    <lineage>
        <taxon>Eukaryota</taxon>
        <taxon>Amoebozoa</taxon>
        <taxon>Evosea</taxon>
        <taxon>Eumycetozoa</taxon>
        <taxon>Dictyostelia</taxon>
        <taxon>Dictyosteliales</taxon>
        <taxon>Raperosteliaceae</taxon>
        <taxon>Tieghemostelium</taxon>
    </lineage>
</organism>
<proteinExistence type="predicted"/>
<protein>
    <submittedName>
        <fullName evidence="1">Uncharacterized protein</fullName>
    </submittedName>
</protein>
<dbReference type="Proteomes" id="UP000076078">
    <property type="component" value="Unassembled WGS sequence"/>
</dbReference>
<dbReference type="AlphaFoldDB" id="A0A151Z7C3"/>
<keyword evidence="2" id="KW-1185">Reference proteome</keyword>